<keyword evidence="2" id="KW-0808">Transferase</keyword>
<protein>
    <submittedName>
        <fullName evidence="2">Putative fructokinase-6, chloroplastic</fullName>
    </submittedName>
</protein>
<dbReference type="AlphaFoldDB" id="A0A834WAS6"/>
<organism evidence="2 3">
    <name type="scientific">Senna tora</name>
    <dbReference type="NCBI Taxonomy" id="362788"/>
    <lineage>
        <taxon>Eukaryota</taxon>
        <taxon>Viridiplantae</taxon>
        <taxon>Streptophyta</taxon>
        <taxon>Embryophyta</taxon>
        <taxon>Tracheophyta</taxon>
        <taxon>Spermatophyta</taxon>
        <taxon>Magnoliopsida</taxon>
        <taxon>eudicotyledons</taxon>
        <taxon>Gunneridae</taxon>
        <taxon>Pentapetalae</taxon>
        <taxon>rosids</taxon>
        <taxon>fabids</taxon>
        <taxon>Fabales</taxon>
        <taxon>Fabaceae</taxon>
        <taxon>Caesalpinioideae</taxon>
        <taxon>Cassia clade</taxon>
        <taxon>Senna</taxon>
    </lineage>
</organism>
<gene>
    <name evidence="2" type="ORF">G2W53_030439</name>
</gene>
<sequence length="96" mass="10384">MHILEMDHLKQRNQKLWFVLGKCSNGLSFAEAPAFQKPPRGAPANFAVGIACLVGSAAFIGKVFVHRAYKLNLKSSVIVTGLKEEGVDTTGAKMLL</sequence>
<dbReference type="Proteomes" id="UP000634136">
    <property type="component" value="Unassembled WGS sequence"/>
</dbReference>
<keyword evidence="2" id="KW-0418">Kinase</keyword>
<dbReference type="Gene3D" id="3.40.1190.20">
    <property type="match status" value="1"/>
</dbReference>
<dbReference type="EMBL" id="JAAIUW010000009">
    <property type="protein sequence ID" value="KAF7816470.1"/>
    <property type="molecule type" value="Genomic_DNA"/>
</dbReference>
<evidence type="ECO:0000256" key="1">
    <source>
        <dbReference type="SAM" id="Phobius"/>
    </source>
</evidence>
<feature type="transmembrane region" description="Helical" evidence="1">
    <location>
        <begin position="46"/>
        <end position="65"/>
    </location>
</feature>
<dbReference type="GO" id="GO:0016301">
    <property type="term" value="F:kinase activity"/>
    <property type="evidence" value="ECO:0007669"/>
    <property type="project" value="UniProtKB-KW"/>
</dbReference>
<comment type="caution">
    <text evidence="2">The sequence shown here is derived from an EMBL/GenBank/DDBJ whole genome shotgun (WGS) entry which is preliminary data.</text>
</comment>
<accession>A0A834WAS6</accession>
<proteinExistence type="predicted"/>
<evidence type="ECO:0000313" key="3">
    <source>
        <dbReference type="Proteomes" id="UP000634136"/>
    </source>
</evidence>
<keyword evidence="1" id="KW-0472">Membrane</keyword>
<dbReference type="InterPro" id="IPR029056">
    <property type="entry name" value="Ribokinase-like"/>
</dbReference>
<name>A0A834WAS6_9FABA</name>
<keyword evidence="1" id="KW-0812">Transmembrane</keyword>
<keyword evidence="3" id="KW-1185">Reference proteome</keyword>
<reference evidence="2" key="1">
    <citation type="submission" date="2020-09" db="EMBL/GenBank/DDBJ databases">
        <title>Genome-Enabled Discovery of Anthraquinone Biosynthesis in Senna tora.</title>
        <authorList>
            <person name="Kang S.-H."/>
            <person name="Pandey R.P."/>
            <person name="Lee C.-M."/>
            <person name="Sim J.-S."/>
            <person name="Jeong J.-T."/>
            <person name="Choi B.-S."/>
            <person name="Jung M."/>
            <person name="Ginzburg D."/>
            <person name="Zhao K."/>
            <person name="Won S.Y."/>
            <person name="Oh T.-J."/>
            <person name="Yu Y."/>
            <person name="Kim N.-H."/>
            <person name="Lee O.R."/>
            <person name="Lee T.-H."/>
            <person name="Bashyal P."/>
            <person name="Kim T.-S."/>
            <person name="Lee W.-H."/>
            <person name="Kawkins C."/>
            <person name="Kim C.-K."/>
            <person name="Kim J.S."/>
            <person name="Ahn B.O."/>
            <person name="Rhee S.Y."/>
            <person name="Sohng J.K."/>
        </authorList>
    </citation>
    <scope>NUCLEOTIDE SEQUENCE</scope>
    <source>
        <tissue evidence="2">Leaf</tissue>
    </source>
</reference>
<keyword evidence="1" id="KW-1133">Transmembrane helix</keyword>
<evidence type="ECO:0000313" key="2">
    <source>
        <dbReference type="EMBL" id="KAF7816470.1"/>
    </source>
</evidence>